<dbReference type="RefSeq" id="WP_284207644.1">
    <property type="nucleotide sequence ID" value="NZ_BSSU01000008.1"/>
</dbReference>
<evidence type="ECO:0000313" key="4">
    <source>
        <dbReference type="EMBL" id="GLX82285.1"/>
    </source>
</evidence>
<protein>
    <recommendedName>
        <fullName evidence="2">Zinc-type alcohol dehydrogenase-like protein</fullName>
    </recommendedName>
</protein>
<dbReference type="PANTHER" id="PTHR44154">
    <property type="entry name" value="QUINONE OXIDOREDUCTASE"/>
    <property type="match status" value="1"/>
</dbReference>
<sequence>MKAIGLYRYLPIENEQALQDVEIAKPSVAGYDLLVKVNAVSVNPVDTKVRAPKEKLETSPRVLGWDAAGTVEAIGEQVTDFSVGDEVFYAGDITRLGSNAEYQAVDSRIVGIKPKNLTFSEAAALPLTSITAWEALFERLGISSQSTGNLLIIGGAGGVGSIAIQLAKKLTNLTVIATASRPETITWCQTLGADKIVNHREGLVEQLDENSINYILCLNDTQGHWQAMTRLVAPQGLICSIVESDQPLDMEPLKSKSAGFIWEFMFTRSMYQTADIAKQGQLLNELSALVEQGLIKSTIQKQFSTINAENIRKAHTLIEQGNTIGKITVSNK</sequence>
<dbReference type="Gene3D" id="3.40.50.720">
    <property type="entry name" value="NAD(P)-binding Rossmann-like Domain"/>
    <property type="match status" value="1"/>
</dbReference>
<dbReference type="InterPro" id="IPR051603">
    <property type="entry name" value="Zinc-ADH_QOR/CCCR"/>
</dbReference>
<proteinExistence type="inferred from homology"/>
<evidence type="ECO:0000313" key="5">
    <source>
        <dbReference type="Proteomes" id="UP001157133"/>
    </source>
</evidence>
<dbReference type="Pfam" id="PF13602">
    <property type="entry name" value="ADH_zinc_N_2"/>
    <property type="match status" value="1"/>
</dbReference>
<dbReference type="CDD" id="cd08252">
    <property type="entry name" value="AL_MDR"/>
    <property type="match status" value="1"/>
</dbReference>
<dbReference type="SUPFAM" id="SSF51735">
    <property type="entry name" value="NAD(P)-binding Rossmann-fold domains"/>
    <property type="match status" value="1"/>
</dbReference>
<dbReference type="Pfam" id="PF08240">
    <property type="entry name" value="ADH_N"/>
    <property type="match status" value="1"/>
</dbReference>
<dbReference type="EMBL" id="BSSU01000008">
    <property type="protein sequence ID" value="GLX82285.1"/>
    <property type="molecule type" value="Genomic_DNA"/>
</dbReference>
<evidence type="ECO:0000259" key="3">
    <source>
        <dbReference type="SMART" id="SM00829"/>
    </source>
</evidence>
<keyword evidence="5" id="KW-1185">Reference proteome</keyword>
<keyword evidence="2" id="KW-0479">Metal-binding</keyword>
<dbReference type="InterPro" id="IPR013154">
    <property type="entry name" value="ADH-like_N"/>
</dbReference>
<dbReference type="SMART" id="SM00829">
    <property type="entry name" value="PKS_ER"/>
    <property type="match status" value="1"/>
</dbReference>
<accession>A0ABQ6H6B0</accession>
<keyword evidence="1" id="KW-0521">NADP</keyword>
<dbReference type="SUPFAM" id="SSF50129">
    <property type="entry name" value="GroES-like"/>
    <property type="match status" value="1"/>
</dbReference>
<feature type="domain" description="Enoyl reductase (ER)" evidence="3">
    <location>
        <begin position="16"/>
        <end position="329"/>
    </location>
</feature>
<dbReference type="NCBIfam" id="TIGR02817">
    <property type="entry name" value="adh_fam_1"/>
    <property type="match status" value="1"/>
</dbReference>
<dbReference type="InterPro" id="IPR020843">
    <property type="entry name" value="ER"/>
</dbReference>
<keyword evidence="2" id="KW-0862">Zinc</keyword>
<evidence type="ECO:0000256" key="2">
    <source>
        <dbReference type="RuleBase" id="RU364000"/>
    </source>
</evidence>
<gene>
    <name evidence="4" type="ORF">theurythT_17370</name>
</gene>
<reference evidence="4 5" key="1">
    <citation type="submission" date="2023-03" db="EMBL/GenBank/DDBJ databases">
        <title>Draft genome sequence of Thalassotalea eurytherma JCM 18482T.</title>
        <authorList>
            <person name="Sawabe T."/>
        </authorList>
    </citation>
    <scope>NUCLEOTIDE SEQUENCE [LARGE SCALE GENOMIC DNA]</scope>
    <source>
        <strain evidence="4 5">JCM 18482</strain>
    </source>
</reference>
<keyword evidence="2" id="KW-0560">Oxidoreductase</keyword>
<dbReference type="Gene3D" id="3.90.180.10">
    <property type="entry name" value="Medium-chain alcohol dehydrogenases, catalytic domain"/>
    <property type="match status" value="1"/>
</dbReference>
<dbReference type="InterPro" id="IPR036291">
    <property type="entry name" value="NAD(P)-bd_dom_sf"/>
</dbReference>
<comment type="similarity">
    <text evidence="2">Belongs to the zinc-containing alcohol dehydrogenase family. Quinone oxidoreductase subfamily.</text>
</comment>
<dbReference type="InterPro" id="IPR011032">
    <property type="entry name" value="GroES-like_sf"/>
</dbReference>
<comment type="caution">
    <text evidence="4">The sequence shown here is derived from an EMBL/GenBank/DDBJ whole genome shotgun (WGS) entry which is preliminary data.</text>
</comment>
<dbReference type="InterPro" id="IPR014182">
    <property type="entry name" value="ADH_Zn_typ-1"/>
</dbReference>
<evidence type="ECO:0000256" key="1">
    <source>
        <dbReference type="ARBA" id="ARBA00022857"/>
    </source>
</evidence>
<dbReference type="PANTHER" id="PTHR44154:SF1">
    <property type="entry name" value="QUINONE OXIDOREDUCTASE"/>
    <property type="match status" value="1"/>
</dbReference>
<name>A0ABQ6H6B0_9GAMM</name>
<dbReference type="Proteomes" id="UP001157133">
    <property type="component" value="Unassembled WGS sequence"/>
</dbReference>
<organism evidence="4 5">
    <name type="scientific">Thalassotalea eurytherma</name>
    <dbReference type="NCBI Taxonomy" id="1144278"/>
    <lineage>
        <taxon>Bacteria</taxon>
        <taxon>Pseudomonadati</taxon>
        <taxon>Pseudomonadota</taxon>
        <taxon>Gammaproteobacteria</taxon>
        <taxon>Alteromonadales</taxon>
        <taxon>Colwelliaceae</taxon>
        <taxon>Thalassotalea</taxon>
    </lineage>
</organism>